<evidence type="ECO:0000256" key="3">
    <source>
        <dbReference type="ARBA" id="ARBA00023315"/>
    </source>
</evidence>
<dbReference type="PANTHER" id="PTHR43356">
    <property type="entry name" value="PHOSPHATE ACETYLTRANSFERASE"/>
    <property type="match status" value="1"/>
</dbReference>
<dbReference type="Pfam" id="PF01515">
    <property type="entry name" value="PTA_PTB"/>
    <property type="match status" value="2"/>
</dbReference>
<evidence type="ECO:0000259" key="4">
    <source>
        <dbReference type="Pfam" id="PF01515"/>
    </source>
</evidence>
<organism evidence="5">
    <name type="scientific">Proteinivorax tanatarense</name>
    <dbReference type="NCBI Taxonomy" id="1260629"/>
    <lineage>
        <taxon>Bacteria</taxon>
        <taxon>Bacillati</taxon>
        <taxon>Bacillota</taxon>
        <taxon>Clostridia</taxon>
        <taxon>Eubacteriales</taxon>
        <taxon>Proteinivoracaceae</taxon>
        <taxon>Proteinivorax</taxon>
    </lineage>
</organism>
<keyword evidence="3 5" id="KW-0012">Acyltransferase</keyword>
<dbReference type="NCBIfam" id="TIGR02706">
    <property type="entry name" value="P_butyryltrans"/>
    <property type="match status" value="1"/>
</dbReference>
<evidence type="ECO:0000256" key="1">
    <source>
        <dbReference type="ARBA" id="ARBA00005656"/>
    </source>
</evidence>
<evidence type="ECO:0000313" key="5">
    <source>
        <dbReference type="EMBL" id="XBX75955.1"/>
    </source>
</evidence>
<reference evidence="5" key="1">
    <citation type="journal article" date="2013" name="Extremophiles">
        <title>Proteinivorax tanatarense gen. nov., sp. nov., an anaerobic, haloalkaliphilic, proteolytic bacterium isolated from a decaying algal bloom, and proposal of Proteinivoraceae fam. nov.</title>
        <authorList>
            <person name="Kevbrin V."/>
            <person name="Boltyanskaya Y."/>
            <person name="Zhilina T."/>
            <person name="Kolganova T."/>
            <person name="Lavrentjeva E."/>
            <person name="Kuznetsov B."/>
        </authorList>
    </citation>
    <scope>NUCLEOTIDE SEQUENCE</scope>
    <source>
        <strain evidence="5">Z-910T</strain>
    </source>
</reference>
<dbReference type="InterPro" id="IPR002505">
    <property type="entry name" value="PTA_PTB"/>
</dbReference>
<gene>
    <name evidence="5" type="primary">ptb</name>
    <name evidence="5" type="ORF">PRVXT_001119</name>
</gene>
<feature type="domain" description="Phosphate acetyl/butaryl transferase" evidence="4">
    <location>
        <begin position="78"/>
        <end position="293"/>
    </location>
</feature>
<dbReference type="GO" id="GO:0019605">
    <property type="term" value="P:butyrate metabolic process"/>
    <property type="evidence" value="ECO:0007669"/>
    <property type="project" value="InterPro"/>
</dbReference>
<dbReference type="InterPro" id="IPR014079">
    <property type="entry name" value="Phosphate_butyryltransferase"/>
</dbReference>
<dbReference type="InterPro" id="IPR012147">
    <property type="entry name" value="P_Ac_Bu_trans"/>
</dbReference>
<dbReference type="EMBL" id="CP158367">
    <property type="protein sequence ID" value="XBX75955.1"/>
    <property type="molecule type" value="Genomic_DNA"/>
</dbReference>
<keyword evidence="2 5" id="KW-0808">Transferase</keyword>
<dbReference type="PIRSF" id="PIRSF000428">
    <property type="entry name" value="P_Ac_trans"/>
    <property type="match status" value="1"/>
</dbReference>
<comment type="similarity">
    <text evidence="1">Belongs to the phosphate acetyltransferase and butyryltransferase family.</text>
</comment>
<feature type="domain" description="Phosphate acetyl/butaryl transferase" evidence="4">
    <location>
        <begin position="5"/>
        <end position="75"/>
    </location>
</feature>
<dbReference type="SUPFAM" id="SSF53659">
    <property type="entry name" value="Isocitrate/Isopropylmalate dehydrogenase-like"/>
    <property type="match status" value="1"/>
</dbReference>
<dbReference type="InterPro" id="IPR050500">
    <property type="entry name" value="Phos_Acetyltrans/Butyryltrans"/>
</dbReference>
<sequence>MIKTIKGIIEQAKSVEKQTLAVAAAEDKDVLGAVTESVEMGIVEAILVGDKKQIEKIATSEGYNLEKLEVIDEPNKVQAARKAVELVSSQKADLVMKGLLGTADILRAVLDKEIGLRTGKILSHVAALEVSGFEKLFLLTDGAMNIAPDLKQKMQITQNAVEVAKALGIEKPKVAPLAAVEVVNPDMQPCLDAAALSQMAQRGQIKDATVDGPLALDNAVSAEAAKHKGIDSPVAGNADILLVPNIDAGNVLYKSMVYFARAETAGVIAGAKAPVVLTSRADTHQAKLNAIALGVLVAANR</sequence>
<proteinExistence type="inferred from homology"/>
<dbReference type="EC" id="2.3.1.19" evidence="5"/>
<dbReference type="RefSeq" id="WP_350344690.1">
    <property type="nucleotide sequence ID" value="NZ_CP158367.1"/>
</dbReference>
<name>A0AAU7VPH1_9FIRM</name>
<reference evidence="5" key="2">
    <citation type="submission" date="2024-06" db="EMBL/GenBank/DDBJ databases">
        <authorList>
            <person name="Petrova K.O."/>
            <person name="Toshchakov S.V."/>
            <person name="Boltjanskaja Y.V."/>
            <person name="Kevbrin V."/>
        </authorList>
    </citation>
    <scope>NUCLEOTIDE SEQUENCE</scope>
    <source>
        <strain evidence="5">Z-910T</strain>
    </source>
</reference>
<dbReference type="NCBIfam" id="NF004472">
    <property type="entry name" value="PRK05805.1"/>
    <property type="match status" value="1"/>
</dbReference>
<dbReference type="GO" id="GO:0050182">
    <property type="term" value="F:phosphate butyryltransferase activity"/>
    <property type="evidence" value="ECO:0007669"/>
    <property type="project" value="UniProtKB-EC"/>
</dbReference>
<dbReference type="PANTHER" id="PTHR43356:SF2">
    <property type="entry name" value="PHOSPHATE ACETYLTRANSFERASE"/>
    <property type="match status" value="1"/>
</dbReference>
<accession>A0AAU7VPH1</accession>
<dbReference type="NCBIfam" id="NF006045">
    <property type="entry name" value="PRK08190.1"/>
    <property type="match status" value="1"/>
</dbReference>
<evidence type="ECO:0000256" key="2">
    <source>
        <dbReference type="ARBA" id="ARBA00022679"/>
    </source>
</evidence>
<dbReference type="AlphaFoldDB" id="A0AAU7VPH1"/>
<dbReference type="Gene3D" id="3.40.718.10">
    <property type="entry name" value="Isopropylmalate Dehydrogenase"/>
    <property type="match status" value="1"/>
</dbReference>
<protein>
    <submittedName>
        <fullName evidence="5">Phosphate butyryltransferase</fullName>
        <ecNumber evidence="5">2.3.1.19</ecNumber>
    </submittedName>
</protein>